<sequence length="97" mass="11108">MRGVFHSNQGFGRGYRHSNKNNNWNDGPEDFNFGAFVKVSRHRSLRLSVSQNRIEHHPKNNEGNCAADVEDKHMKFINLTADLSHASCHVVFTTCMH</sequence>
<comment type="caution">
    <text evidence="3">The sequence shown here is derived from an EMBL/GenBank/DDBJ whole genome shotgun (WGS) entry which is preliminary data.</text>
</comment>
<organism evidence="3 5">
    <name type="scientific">Vibrio crassostreae</name>
    <dbReference type="NCBI Taxonomy" id="246167"/>
    <lineage>
        <taxon>Bacteria</taxon>
        <taxon>Pseudomonadati</taxon>
        <taxon>Pseudomonadota</taxon>
        <taxon>Gammaproteobacteria</taxon>
        <taxon>Vibrionales</taxon>
        <taxon>Vibrionaceae</taxon>
        <taxon>Vibrio</taxon>
    </lineage>
</organism>
<dbReference type="EMBL" id="CCJV01000083">
    <property type="protein sequence ID" value="CDT29451.1"/>
    <property type="molecule type" value="Genomic_DNA"/>
</dbReference>
<evidence type="ECO:0000313" key="5">
    <source>
        <dbReference type="Proteomes" id="UP000049495"/>
    </source>
</evidence>
<evidence type="ECO:0000313" key="3">
    <source>
        <dbReference type="EMBL" id="CDT29451.1"/>
    </source>
</evidence>
<evidence type="ECO:0000313" key="2">
    <source>
        <dbReference type="EMBL" id="CDT16813.1"/>
    </source>
</evidence>
<keyword evidence="4" id="KW-1185">Reference proteome</keyword>
<reference evidence="5" key="1">
    <citation type="submission" date="2014-06" db="EMBL/GenBank/DDBJ databases">
        <authorList>
            <person name="Le Roux Frederique"/>
        </authorList>
    </citation>
    <scope>NUCLEOTIDE SEQUENCE [LARGE SCALE GENOMIC DNA]</scope>
    <source>
        <strain evidence="5">J5-5</strain>
    </source>
</reference>
<accession>A0A822MUK2</accession>
<name>A0A822MUK2_9VIBR</name>
<reference evidence="3 4" key="2">
    <citation type="submission" date="2014-06" db="EMBL/GenBank/DDBJ databases">
        <authorList>
            <person name="Le Roux F."/>
        </authorList>
    </citation>
    <scope>NUCLEOTIDE SEQUENCE</scope>
    <source>
        <strain evidence="2 4">J5-4</strain>
        <strain evidence="3">J5-5</strain>
    </source>
</reference>
<feature type="compositionally biased region" description="Polar residues" evidence="1">
    <location>
        <begin position="1"/>
        <end position="10"/>
    </location>
</feature>
<dbReference type="Proteomes" id="UP000049077">
    <property type="component" value="Unassembled WGS sequence"/>
</dbReference>
<evidence type="ECO:0000313" key="4">
    <source>
        <dbReference type="Proteomes" id="UP000049077"/>
    </source>
</evidence>
<proteinExistence type="predicted"/>
<evidence type="ECO:0000256" key="1">
    <source>
        <dbReference type="SAM" id="MobiDB-lite"/>
    </source>
</evidence>
<dbReference type="EMBL" id="CCJX01000065">
    <property type="protein sequence ID" value="CDT16813.1"/>
    <property type="molecule type" value="Genomic_DNA"/>
</dbReference>
<protein>
    <submittedName>
        <fullName evidence="3">Uncharacterized protein</fullName>
    </submittedName>
</protein>
<dbReference type="Proteomes" id="UP000049495">
    <property type="component" value="Unassembled WGS sequence"/>
</dbReference>
<feature type="region of interest" description="Disordered" evidence="1">
    <location>
        <begin position="1"/>
        <end position="23"/>
    </location>
</feature>
<gene>
    <name evidence="2" type="ORF">VCR4J5_1570048</name>
    <name evidence="3" type="ORF">VCR5J5_240042</name>
</gene>
<dbReference type="AlphaFoldDB" id="A0A822MUK2"/>